<feature type="region of interest" description="Disordered" evidence="1">
    <location>
        <begin position="153"/>
        <end position="172"/>
    </location>
</feature>
<evidence type="ECO:0000256" key="2">
    <source>
        <dbReference type="SAM" id="Phobius"/>
    </source>
</evidence>
<feature type="region of interest" description="Disordered" evidence="1">
    <location>
        <begin position="188"/>
        <end position="216"/>
    </location>
</feature>
<evidence type="ECO:0000313" key="3">
    <source>
        <dbReference type="EMBL" id="WXB17211.1"/>
    </source>
</evidence>
<gene>
    <name evidence="3" type="ORF">LZC94_08005</name>
</gene>
<evidence type="ECO:0000313" key="4">
    <source>
        <dbReference type="Proteomes" id="UP001370348"/>
    </source>
</evidence>
<feature type="compositionally biased region" description="Low complexity" evidence="1">
    <location>
        <begin position="247"/>
        <end position="268"/>
    </location>
</feature>
<feature type="region of interest" description="Disordered" evidence="1">
    <location>
        <begin position="83"/>
        <end position="139"/>
    </location>
</feature>
<feature type="region of interest" description="Disordered" evidence="1">
    <location>
        <begin position="247"/>
        <end position="274"/>
    </location>
</feature>
<keyword evidence="2" id="KW-1133">Transmembrane helix</keyword>
<keyword evidence="4" id="KW-1185">Reference proteome</keyword>
<feature type="compositionally biased region" description="Basic and acidic residues" evidence="1">
    <location>
        <begin position="1"/>
        <end position="10"/>
    </location>
</feature>
<reference evidence="3 4" key="1">
    <citation type="submission" date="2021-12" db="EMBL/GenBank/DDBJ databases">
        <title>Discovery of the Pendulisporaceae a myxobacterial family with distinct sporulation behavior and unique specialized metabolism.</title>
        <authorList>
            <person name="Garcia R."/>
            <person name="Popoff A."/>
            <person name="Bader C.D."/>
            <person name="Loehr J."/>
            <person name="Walesch S."/>
            <person name="Walt C."/>
            <person name="Boldt J."/>
            <person name="Bunk B."/>
            <person name="Haeckl F.J.F.P.J."/>
            <person name="Gunesch A.P."/>
            <person name="Birkelbach J."/>
            <person name="Nuebel U."/>
            <person name="Pietschmann T."/>
            <person name="Bach T."/>
            <person name="Mueller R."/>
        </authorList>
    </citation>
    <scope>NUCLEOTIDE SEQUENCE [LARGE SCALE GENOMIC DNA]</scope>
    <source>
        <strain evidence="3 4">MSr11954</strain>
    </source>
</reference>
<protein>
    <submittedName>
        <fullName evidence="3">Uncharacterized protein</fullName>
    </submittedName>
</protein>
<organism evidence="3 4">
    <name type="scientific">Pendulispora albinea</name>
    <dbReference type="NCBI Taxonomy" id="2741071"/>
    <lineage>
        <taxon>Bacteria</taxon>
        <taxon>Pseudomonadati</taxon>
        <taxon>Myxococcota</taxon>
        <taxon>Myxococcia</taxon>
        <taxon>Myxococcales</taxon>
        <taxon>Sorangiineae</taxon>
        <taxon>Pendulisporaceae</taxon>
        <taxon>Pendulispora</taxon>
    </lineage>
</organism>
<feature type="region of interest" description="Disordered" evidence="1">
    <location>
        <begin position="1"/>
        <end position="71"/>
    </location>
</feature>
<evidence type="ECO:0000256" key="1">
    <source>
        <dbReference type="SAM" id="MobiDB-lite"/>
    </source>
</evidence>
<keyword evidence="2" id="KW-0472">Membrane</keyword>
<dbReference type="EMBL" id="CP089984">
    <property type="protein sequence ID" value="WXB17211.1"/>
    <property type="molecule type" value="Genomic_DNA"/>
</dbReference>
<accession>A0ABZ2M1Y0</accession>
<name>A0ABZ2M1Y0_9BACT</name>
<proteinExistence type="predicted"/>
<dbReference type="Proteomes" id="UP001370348">
    <property type="component" value="Chromosome"/>
</dbReference>
<sequence>MSIEMNKREEDEQQIDTVPPPPGEEDAYSAETRIGKIPSDLLQAMKRAHASEATSSRVPEESGKVDRPPMSAVAAAVSAALKTPPSHLGSLQDRPTVPRVTPTIPPPAELLPSPSVVPLNEPPRASDFPMADGVERDSEDADYVRTMLMFQGSPLPGTTASGLPVPTSAPFYLPKVDVNLTPELAALASPGSASSSSSSPSSSSSSSSGSSGSSPALTPAVSVAPVLAAAPISSVASGYDSAGYDSAGHDSAGASSSSRTSASGSTGHPVPPPEVLEMVDQAKVDEGRMSFAPFMTQESRRLNILLGVGIGFFLILMIIVLASAK</sequence>
<keyword evidence="2" id="KW-0812">Transmembrane</keyword>
<dbReference type="RefSeq" id="WP_394826842.1">
    <property type="nucleotide sequence ID" value="NZ_CP089984.1"/>
</dbReference>
<feature type="transmembrane region" description="Helical" evidence="2">
    <location>
        <begin position="304"/>
        <end position="324"/>
    </location>
</feature>
<feature type="compositionally biased region" description="Basic and acidic residues" evidence="1">
    <location>
        <begin position="58"/>
        <end position="67"/>
    </location>
</feature>